<dbReference type="RefSeq" id="WP_156964867.1">
    <property type="nucleotide sequence ID" value="NZ_ARXU01000005.1"/>
</dbReference>
<dbReference type="EMBL" id="ARXU01000005">
    <property type="protein sequence ID" value="KGD61182.1"/>
    <property type="molecule type" value="Genomic_DNA"/>
</dbReference>
<sequence length="265" mass="30679">MKPPVIVLGMHRSGTSLFSRWLSFSGLHLGDRLYGASSFNPYGYYEDCDFIELHKSLLKSKGGCESGHEQPLGSLALRDSDIEQVNILIKRKESDFLWGWKEPRTCLLLPLYRRQCPAARYIVVVREYESIIASLVKRERAKQSLFWGLFCRLGIEDLLVKYYQWRFNNYYAGIVDHYFSCLLSHCDKVRENTIIINLDDLLVSPLNVKRRLADFLPGLNLVDFEEVYDGSVMSKQEKINFLRPNVRTGLDEKYRALIKLSVSHG</sequence>
<protein>
    <recommendedName>
        <fullName evidence="3">Sulfotransferase domain-containing protein</fullName>
    </recommendedName>
</protein>
<proteinExistence type="predicted"/>
<dbReference type="Gene3D" id="3.40.50.300">
    <property type="entry name" value="P-loop containing nucleotide triphosphate hydrolases"/>
    <property type="match status" value="1"/>
</dbReference>
<evidence type="ECO:0000313" key="1">
    <source>
        <dbReference type="EMBL" id="KGD61182.1"/>
    </source>
</evidence>
<evidence type="ECO:0000313" key="2">
    <source>
        <dbReference type="Proteomes" id="UP000029443"/>
    </source>
</evidence>
<evidence type="ECO:0008006" key="3">
    <source>
        <dbReference type="Google" id="ProtNLM"/>
    </source>
</evidence>
<gene>
    <name evidence="1" type="ORF">T9A_01631</name>
</gene>
<organism evidence="1 2">
    <name type="scientific">Alcanivorax jadensis T9</name>
    <dbReference type="NCBI Taxonomy" id="1177181"/>
    <lineage>
        <taxon>Bacteria</taxon>
        <taxon>Pseudomonadati</taxon>
        <taxon>Pseudomonadota</taxon>
        <taxon>Gammaproteobacteria</taxon>
        <taxon>Oceanospirillales</taxon>
        <taxon>Alcanivoracaceae</taxon>
        <taxon>Alcanivorax</taxon>
    </lineage>
</organism>
<dbReference type="Proteomes" id="UP000029443">
    <property type="component" value="Unassembled WGS sequence"/>
</dbReference>
<reference evidence="1 2" key="1">
    <citation type="submission" date="2012-09" db="EMBL/GenBank/DDBJ databases">
        <title>Genome Sequence of alkane-degrading Bacterium Alcanivorax jadensis T9.</title>
        <authorList>
            <person name="Lai Q."/>
            <person name="Shao Z."/>
        </authorList>
    </citation>
    <scope>NUCLEOTIDE SEQUENCE [LARGE SCALE GENOMIC DNA]</scope>
    <source>
        <strain evidence="1 2">T9</strain>
    </source>
</reference>
<accession>A0ABR4WCK6</accession>
<comment type="caution">
    <text evidence="1">The sequence shown here is derived from an EMBL/GenBank/DDBJ whole genome shotgun (WGS) entry which is preliminary data.</text>
</comment>
<keyword evidence="2" id="KW-1185">Reference proteome</keyword>
<name>A0ABR4WCK6_9GAMM</name>
<dbReference type="SUPFAM" id="SSF52540">
    <property type="entry name" value="P-loop containing nucleoside triphosphate hydrolases"/>
    <property type="match status" value="1"/>
</dbReference>
<dbReference type="InterPro" id="IPR027417">
    <property type="entry name" value="P-loop_NTPase"/>
</dbReference>